<dbReference type="EMBL" id="JAIQCV010000009">
    <property type="protein sequence ID" value="KAH1066463.1"/>
    <property type="molecule type" value="Genomic_DNA"/>
</dbReference>
<feature type="region of interest" description="Disordered" evidence="1">
    <location>
        <begin position="1"/>
        <end position="28"/>
    </location>
</feature>
<evidence type="ECO:0000313" key="3">
    <source>
        <dbReference type="Proteomes" id="UP000828251"/>
    </source>
</evidence>
<dbReference type="AlphaFoldDB" id="A0A9D3V1T2"/>
<keyword evidence="3" id="KW-1185">Reference proteome</keyword>
<proteinExistence type="predicted"/>
<feature type="compositionally biased region" description="Basic and acidic residues" evidence="1">
    <location>
        <begin position="1"/>
        <end position="25"/>
    </location>
</feature>
<name>A0A9D3V1T2_9ROSI</name>
<gene>
    <name evidence="2" type="ORF">J1N35_031450</name>
</gene>
<protein>
    <submittedName>
        <fullName evidence="2">Uncharacterized protein</fullName>
    </submittedName>
</protein>
<evidence type="ECO:0000256" key="1">
    <source>
        <dbReference type="SAM" id="MobiDB-lite"/>
    </source>
</evidence>
<dbReference type="Proteomes" id="UP000828251">
    <property type="component" value="Unassembled WGS sequence"/>
</dbReference>
<reference evidence="2 3" key="1">
    <citation type="journal article" date="2021" name="Plant Biotechnol. J.">
        <title>Multi-omics assisted identification of the key and species-specific regulatory components of drought-tolerant mechanisms in Gossypium stocksii.</title>
        <authorList>
            <person name="Yu D."/>
            <person name="Ke L."/>
            <person name="Zhang D."/>
            <person name="Wu Y."/>
            <person name="Sun Y."/>
            <person name="Mei J."/>
            <person name="Sun J."/>
            <person name="Sun Y."/>
        </authorList>
    </citation>
    <scope>NUCLEOTIDE SEQUENCE [LARGE SCALE GENOMIC DNA]</scope>
    <source>
        <strain evidence="3">cv. E1</strain>
        <tissue evidence="2">Leaf</tissue>
    </source>
</reference>
<sequence length="69" mass="7769">MEDTKMEDSSNQREMSHEEMPETHSKGGLITMPFIIEEKSICRAFFNTGPACSPGAILFERWGGEQLGF</sequence>
<comment type="caution">
    <text evidence="2">The sequence shown here is derived from an EMBL/GenBank/DDBJ whole genome shotgun (WGS) entry which is preliminary data.</text>
</comment>
<accession>A0A9D3V1T2</accession>
<organism evidence="2 3">
    <name type="scientific">Gossypium stocksii</name>
    <dbReference type="NCBI Taxonomy" id="47602"/>
    <lineage>
        <taxon>Eukaryota</taxon>
        <taxon>Viridiplantae</taxon>
        <taxon>Streptophyta</taxon>
        <taxon>Embryophyta</taxon>
        <taxon>Tracheophyta</taxon>
        <taxon>Spermatophyta</taxon>
        <taxon>Magnoliopsida</taxon>
        <taxon>eudicotyledons</taxon>
        <taxon>Gunneridae</taxon>
        <taxon>Pentapetalae</taxon>
        <taxon>rosids</taxon>
        <taxon>malvids</taxon>
        <taxon>Malvales</taxon>
        <taxon>Malvaceae</taxon>
        <taxon>Malvoideae</taxon>
        <taxon>Gossypium</taxon>
    </lineage>
</organism>
<evidence type="ECO:0000313" key="2">
    <source>
        <dbReference type="EMBL" id="KAH1066463.1"/>
    </source>
</evidence>